<comment type="caution">
    <text evidence="2">The sequence shown here is derived from an EMBL/GenBank/DDBJ whole genome shotgun (WGS) entry which is preliminary data.</text>
</comment>
<dbReference type="eggNOG" id="COG3655">
    <property type="taxonomic scope" value="Bacteria"/>
</dbReference>
<sequence length="282" mass="32679">MYKNCELSKKNWVTQNLISARMIISLGYLGLRINMSSTRILITELKNQLKARGLRYCDIAQNLKLSEGSVKRLLAEGNQISLERLESICSLLDMDMSELFKLAYSKDNTITSLTLKQEQRLIDDKRLLLVAICVINGYQFQQIVQQYQFTKAELIQRLAELDRLNIIELLPENKIRLRISPSFRWQHGGPIQAFFQQQVKEAFFNSDFSGSDEELVMATGLMSIPTNRKMQQKLLKVVEEFYLSCQSDESLTIDEKHGTSLIVAIRKWTLPLFRDIEHKHND</sequence>
<dbReference type="Pfam" id="PF13443">
    <property type="entry name" value="HTH_26"/>
    <property type="match status" value="1"/>
</dbReference>
<dbReference type="AlphaFoldDB" id="E3BKQ5"/>
<dbReference type="EMBL" id="AEIU01000075">
    <property type="protein sequence ID" value="EFP96249.1"/>
    <property type="molecule type" value="Genomic_DNA"/>
</dbReference>
<protein>
    <recommendedName>
        <fullName evidence="1">HTH cro/C1-type domain-containing protein</fullName>
    </recommendedName>
</protein>
<reference evidence="2 3" key="1">
    <citation type="journal article" date="2012" name="Int. J. Syst. Evol. Microbiol.">
        <title>Vibrio caribbeanicus sp. nov., isolated from the marine sponge Scleritoderma cyanea.</title>
        <authorList>
            <person name="Hoffmann M."/>
            <person name="Monday S.R."/>
            <person name="Allard M.W."/>
            <person name="Strain E.A."/>
            <person name="Whittaker P."/>
            <person name="Naum M."/>
            <person name="McCarthy P.J."/>
            <person name="Lopez J.V."/>
            <person name="Fischer M."/>
            <person name="Brown E.W."/>
        </authorList>
    </citation>
    <scope>NUCLEOTIDE SEQUENCE [LARGE SCALE GENOMIC DNA]</scope>
    <source>
        <strain evidence="2 3">ATCC BAA-2122</strain>
    </source>
</reference>
<dbReference type="InterPro" id="IPR001387">
    <property type="entry name" value="Cro/C1-type_HTH"/>
</dbReference>
<evidence type="ECO:0000259" key="1">
    <source>
        <dbReference type="PROSITE" id="PS50943"/>
    </source>
</evidence>
<dbReference type="Proteomes" id="UP000002943">
    <property type="component" value="Unassembled WGS sequence"/>
</dbReference>
<dbReference type="Gene3D" id="1.10.260.40">
    <property type="entry name" value="lambda repressor-like DNA-binding domains"/>
    <property type="match status" value="1"/>
</dbReference>
<dbReference type="PROSITE" id="PS50943">
    <property type="entry name" value="HTH_CROC1"/>
    <property type="match status" value="1"/>
</dbReference>
<accession>E3BKQ5</accession>
<feature type="domain" description="HTH cro/C1-type" evidence="1">
    <location>
        <begin position="45"/>
        <end position="99"/>
    </location>
</feature>
<organism evidence="2 3">
    <name type="scientific">Vibrio caribbeanicus ATCC BAA-2122</name>
    <dbReference type="NCBI Taxonomy" id="796620"/>
    <lineage>
        <taxon>Bacteria</taxon>
        <taxon>Pseudomonadati</taxon>
        <taxon>Pseudomonadota</taxon>
        <taxon>Gammaproteobacteria</taxon>
        <taxon>Vibrionales</taxon>
        <taxon>Vibrionaceae</taxon>
        <taxon>Vibrio</taxon>
    </lineage>
</organism>
<proteinExistence type="predicted"/>
<keyword evidence="3" id="KW-1185">Reference proteome</keyword>
<dbReference type="GO" id="GO:0003677">
    <property type="term" value="F:DNA binding"/>
    <property type="evidence" value="ECO:0007669"/>
    <property type="project" value="InterPro"/>
</dbReference>
<name>E3BKQ5_9VIBR</name>
<evidence type="ECO:0000313" key="3">
    <source>
        <dbReference type="Proteomes" id="UP000002943"/>
    </source>
</evidence>
<evidence type="ECO:0000313" key="2">
    <source>
        <dbReference type="EMBL" id="EFP96249.1"/>
    </source>
</evidence>
<dbReference type="InterPro" id="IPR010982">
    <property type="entry name" value="Lambda_DNA-bd_dom_sf"/>
</dbReference>
<gene>
    <name evidence="2" type="ORF">VIBC2010_11809</name>
</gene>
<dbReference type="SMART" id="SM00530">
    <property type="entry name" value="HTH_XRE"/>
    <property type="match status" value="1"/>
</dbReference>
<dbReference type="STRING" id="796620.VIBC2010_11809"/>
<dbReference type="SUPFAM" id="SSF47413">
    <property type="entry name" value="lambda repressor-like DNA-binding domains"/>
    <property type="match status" value="1"/>
</dbReference>